<feature type="region of interest" description="Disordered" evidence="1">
    <location>
        <begin position="32"/>
        <end position="57"/>
    </location>
</feature>
<dbReference type="Proteomes" id="UP001320460">
    <property type="component" value="Chromosome"/>
</dbReference>
<name>A0ABM7W0F5_9ENTR</name>
<keyword evidence="3" id="KW-1185">Reference proteome</keyword>
<proteinExistence type="predicted"/>
<evidence type="ECO:0000313" key="2">
    <source>
        <dbReference type="EMBL" id="BDD53006.1"/>
    </source>
</evidence>
<evidence type="ECO:0000256" key="1">
    <source>
        <dbReference type="SAM" id="MobiDB-lite"/>
    </source>
</evidence>
<sequence length="57" mass="6479">MVDLHFLCRSDPQHQAFDQSYLSSLGTERYGDSRIDTQYPGNGRHNPTVDISPELGR</sequence>
<gene>
    <name evidence="2" type="ORF">PDTA9734_44930</name>
</gene>
<protein>
    <submittedName>
        <fullName evidence="2">Uncharacterized protein</fullName>
    </submittedName>
</protein>
<evidence type="ECO:0000313" key="3">
    <source>
        <dbReference type="Proteomes" id="UP001320460"/>
    </source>
</evidence>
<dbReference type="EMBL" id="AP025334">
    <property type="protein sequence ID" value="BDD53006.1"/>
    <property type="molecule type" value="Genomic_DNA"/>
</dbReference>
<reference evidence="2 3" key="1">
    <citation type="submission" date="2021-12" db="EMBL/GenBank/DDBJ databases">
        <title>Complete genome sequence of Phytobacter diazotrophicus TA9734.</title>
        <authorList>
            <person name="Kubota H."/>
            <person name="Nakayama Y."/>
            <person name="Ariyoshi T."/>
        </authorList>
    </citation>
    <scope>NUCLEOTIDE SEQUENCE [LARGE SCALE GENOMIC DNA]</scope>
    <source>
        <strain evidence="2 3">TA9734</strain>
    </source>
</reference>
<organism evidence="2 3">
    <name type="scientific">Phytobacter diazotrophicus</name>
    <dbReference type="NCBI Taxonomy" id="395631"/>
    <lineage>
        <taxon>Bacteria</taxon>
        <taxon>Pseudomonadati</taxon>
        <taxon>Pseudomonadota</taxon>
        <taxon>Gammaproteobacteria</taxon>
        <taxon>Enterobacterales</taxon>
        <taxon>Enterobacteriaceae</taxon>
        <taxon>Phytobacter</taxon>
    </lineage>
</organism>
<accession>A0ABM7W0F5</accession>